<feature type="compositionally biased region" description="Polar residues" evidence="1">
    <location>
        <begin position="347"/>
        <end position="375"/>
    </location>
</feature>
<dbReference type="InterPro" id="IPR011333">
    <property type="entry name" value="SKP1/BTB/POZ_sf"/>
</dbReference>
<dbReference type="Proteomes" id="UP000197619">
    <property type="component" value="Unassembled WGS sequence"/>
</dbReference>
<evidence type="ECO:0000259" key="2">
    <source>
        <dbReference type="PROSITE" id="PS50097"/>
    </source>
</evidence>
<dbReference type="PANTHER" id="PTHR47639:SF1">
    <property type="entry name" value="BTB_POZ DOMAIN-CONTAINING PROTEIN 18"/>
    <property type="match status" value="1"/>
</dbReference>
<keyword evidence="4" id="KW-1185">Reference proteome</keyword>
<evidence type="ECO:0000313" key="3">
    <source>
        <dbReference type="EMBL" id="OWK57418.1"/>
    </source>
</evidence>
<gene>
    <name evidence="3" type="primary">BTBD18</name>
    <name evidence="3" type="ORF">RLOC_00010163</name>
</gene>
<dbReference type="SMART" id="SM00225">
    <property type="entry name" value="BTB"/>
    <property type="match status" value="1"/>
</dbReference>
<dbReference type="EMBL" id="MUZQ01000123">
    <property type="protein sequence ID" value="OWK57418.1"/>
    <property type="molecule type" value="Genomic_DNA"/>
</dbReference>
<name>A0A218UUW1_9PASE</name>
<dbReference type="Pfam" id="PF00651">
    <property type="entry name" value="BTB"/>
    <property type="match status" value="1"/>
</dbReference>
<dbReference type="PANTHER" id="PTHR47639">
    <property type="entry name" value="BTB/POZ DOMAIN-CONTAINING PROTEIN 18"/>
    <property type="match status" value="1"/>
</dbReference>
<dbReference type="InterPro" id="IPR000210">
    <property type="entry name" value="BTB/POZ_dom"/>
</dbReference>
<accession>A0A218UUW1</accession>
<reference evidence="3 4" key="1">
    <citation type="submission" date="2017-05" db="EMBL/GenBank/DDBJ databases">
        <title>Genome of assembly of the Bengalese finch, Lonchura striata domestica.</title>
        <authorList>
            <person name="Colquitt B.M."/>
            <person name="Brainard M.S."/>
        </authorList>
    </citation>
    <scope>NUCLEOTIDE SEQUENCE [LARGE SCALE GENOMIC DNA]</scope>
    <source>
        <strain evidence="3">White83orange57</strain>
    </source>
</reference>
<feature type="domain" description="BTB" evidence="2">
    <location>
        <begin position="148"/>
        <end position="216"/>
    </location>
</feature>
<feature type="compositionally biased region" description="Polar residues" evidence="1">
    <location>
        <begin position="277"/>
        <end position="288"/>
    </location>
</feature>
<organism evidence="3 4">
    <name type="scientific">Lonchura striata</name>
    <name type="common">white-rumped munia</name>
    <dbReference type="NCBI Taxonomy" id="40157"/>
    <lineage>
        <taxon>Eukaryota</taxon>
        <taxon>Metazoa</taxon>
        <taxon>Chordata</taxon>
        <taxon>Craniata</taxon>
        <taxon>Vertebrata</taxon>
        <taxon>Euteleostomi</taxon>
        <taxon>Archelosauria</taxon>
        <taxon>Archosauria</taxon>
        <taxon>Dinosauria</taxon>
        <taxon>Saurischia</taxon>
        <taxon>Theropoda</taxon>
        <taxon>Coelurosauria</taxon>
        <taxon>Aves</taxon>
        <taxon>Neognathae</taxon>
        <taxon>Neoaves</taxon>
        <taxon>Telluraves</taxon>
        <taxon>Australaves</taxon>
        <taxon>Passeriformes</taxon>
        <taxon>Passeroidea</taxon>
        <taxon>Estrildidae</taxon>
        <taxon>Estrildinae</taxon>
        <taxon>Lonchura</taxon>
    </lineage>
</organism>
<sequence length="424" mass="46663">MELDKHPTKTGTTAEIPCLISTNIWAQNCENPTWEAITRKQYFSQGKVASSTGKGKREDHTAPTAIPKPPNRLKAHKNTTKPINPESMSKHQQVKNLPPESPGSRMEQTRMAMGSPTASRQLLYRSTRLLRTAFQHLYQQQQRADVFCDVVLWAEGEAVVAHCSVLSVCSPFFMEQLGRELPPQGCRVALKLAGLKIGVLRKLVRFFYTAELEVTQEEVHEVLAAARRLRVTELESLQLWGGRLVRLRPQRQLDRSCLHSTQEVSTVGAPDSAEPGSASSAVSPQRQPHSLGHSHPSPIGRMRLRKVQHWGHWEVVQEAVPPAVMVGDVGVTEAQPPQNVDAREQVSKCSPTQQSPSENGMQQHGDSPVSSQGCQQAVLPGTPGSDTKEEEVDVGTGELFLPPGTVCLWPSPSSESEEEVDVLT</sequence>
<dbReference type="SUPFAM" id="SSF54695">
    <property type="entry name" value="POZ domain"/>
    <property type="match status" value="1"/>
</dbReference>
<proteinExistence type="predicted"/>
<feature type="region of interest" description="Disordered" evidence="1">
    <location>
        <begin position="259"/>
        <end position="299"/>
    </location>
</feature>
<comment type="caution">
    <text evidence="3">The sequence shown here is derived from an EMBL/GenBank/DDBJ whole genome shotgun (WGS) entry which is preliminary data.</text>
</comment>
<evidence type="ECO:0000313" key="4">
    <source>
        <dbReference type="Proteomes" id="UP000197619"/>
    </source>
</evidence>
<evidence type="ECO:0000256" key="1">
    <source>
        <dbReference type="SAM" id="MobiDB-lite"/>
    </source>
</evidence>
<feature type="compositionally biased region" description="Polar residues" evidence="1">
    <location>
        <begin position="80"/>
        <end position="95"/>
    </location>
</feature>
<dbReference type="InterPro" id="IPR042915">
    <property type="entry name" value="BTBD18"/>
</dbReference>
<dbReference type="PROSITE" id="PS50097">
    <property type="entry name" value="BTB"/>
    <property type="match status" value="1"/>
</dbReference>
<dbReference type="GO" id="GO:0032968">
    <property type="term" value="P:positive regulation of transcription elongation by RNA polymerase II"/>
    <property type="evidence" value="ECO:0007669"/>
    <property type="project" value="InterPro"/>
</dbReference>
<dbReference type="AlphaFoldDB" id="A0A218UUW1"/>
<feature type="compositionally biased region" description="Acidic residues" evidence="1">
    <location>
        <begin position="415"/>
        <end position="424"/>
    </location>
</feature>
<protein>
    <submittedName>
        <fullName evidence="3">BTB/POZ domain-containing protein 18</fullName>
    </submittedName>
</protein>
<dbReference type="Gene3D" id="3.30.710.10">
    <property type="entry name" value="Potassium Channel Kv1.1, Chain A"/>
    <property type="match status" value="1"/>
</dbReference>
<feature type="region of interest" description="Disordered" evidence="1">
    <location>
        <begin position="338"/>
        <end position="424"/>
    </location>
</feature>
<feature type="region of interest" description="Disordered" evidence="1">
    <location>
        <begin position="48"/>
        <end position="117"/>
    </location>
</feature>